<feature type="transmembrane region" description="Helical" evidence="1">
    <location>
        <begin position="71"/>
        <end position="89"/>
    </location>
</feature>
<dbReference type="EMBL" id="LRPC01000012">
    <property type="protein sequence ID" value="KYG75939.1"/>
    <property type="molecule type" value="Genomic_DNA"/>
</dbReference>
<sequence>MEFDEMKKIWDTQSNVAMYAIDEEALHNRVISKRNKAARNASKMEGILIFSLLFASGIIWSAMIFKANYELPSLVLSGIMLVVAGAIFLGRRKRMSWQNGFENTMLGDIDQAIANASYQVALSKSSRWLYLTVSVFAVLSVFNEASEWWKGLLVTLFFILGYFAARWEHKTFYVSQKRSLESVRKKLLQFQEQGNVETGL</sequence>
<accession>A0A150XB33</accession>
<protein>
    <submittedName>
        <fullName evidence="2">Uncharacterized protein</fullName>
    </submittedName>
</protein>
<feature type="transmembrane region" description="Helical" evidence="1">
    <location>
        <begin position="148"/>
        <end position="165"/>
    </location>
</feature>
<comment type="caution">
    <text evidence="2">The sequence shown here is derived from an EMBL/GenBank/DDBJ whole genome shotgun (WGS) entry which is preliminary data.</text>
</comment>
<evidence type="ECO:0000313" key="2">
    <source>
        <dbReference type="EMBL" id="KYG75939.1"/>
    </source>
</evidence>
<organism evidence="2 3">
    <name type="scientific">Roseivirga spongicola</name>
    <dbReference type="NCBI Taxonomy" id="333140"/>
    <lineage>
        <taxon>Bacteria</taxon>
        <taxon>Pseudomonadati</taxon>
        <taxon>Bacteroidota</taxon>
        <taxon>Cytophagia</taxon>
        <taxon>Cytophagales</taxon>
        <taxon>Roseivirgaceae</taxon>
        <taxon>Roseivirga</taxon>
    </lineage>
</organism>
<feature type="transmembrane region" description="Helical" evidence="1">
    <location>
        <begin position="46"/>
        <end position="65"/>
    </location>
</feature>
<evidence type="ECO:0000313" key="3">
    <source>
        <dbReference type="Proteomes" id="UP000075606"/>
    </source>
</evidence>
<evidence type="ECO:0000256" key="1">
    <source>
        <dbReference type="SAM" id="Phobius"/>
    </source>
</evidence>
<gene>
    <name evidence="2" type="ORF">AWW68_08910</name>
</gene>
<keyword evidence="1" id="KW-0472">Membrane</keyword>
<dbReference type="AlphaFoldDB" id="A0A150XB33"/>
<feature type="transmembrane region" description="Helical" evidence="1">
    <location>
        <begin position="127"/>
        <end position="142"/>
    </location>
</feature>
<keyword evidence="1" id="KW-1133">Transmembrane helix</keyword>
<proteinExistence type="predicted"/>
<dbReference type="STRING" id="333140.AWW68_08910"/>
<reference evidence="2 3" key="1">
    <citation type="submission" date="2016-01" db="EMBL/GenBank/DDBJ databases">
        <title>Genome sequencing of Roseivirga spongicola UST030701-084.</title>
        <authorList>
            <person name="Selvaratnam C."/>
            <person name="Thevarajoo S."/>
            <person name="Goh K.M."/>
            <person name="Ee R."/>
            <person name="Chan K.-G."/>
            <person name="Chong C.S."/>
        </authorList>
    </citation>
    <scope>NUCLEOTIDE SEQUENCE [LARGE SCALE GENOMIC DNA]</scope>
    <source>
        <strain evidence="2 3">UST030701-084</strain>
    </source>
</reference>
<keyword evidence="3" id="KW-1185">Reference proteome</keyword>
<name>A0A150XB33_9BACT</name>
<dbReference type="Proteomes" id="UP000075606">
    <property type="component" value="Unassembled WGS sequence"/>
</dbReference>
<keyword evidence="1" id="KW-0812">Transmembrane</keyword>